<comment type="caution">
    <text evidence="2">The sequence shown here is derived from an EMBL/GenBank/DDBJ whole genome shotgun (WGS) entry which is preliminary data.</text>
</comment>
<gene>
    <name evidence="2" type="ORF">PCOR1329_LOCUS77834</name>
</gene>
<name>A0ABN9XL81_9DINO</name>
<reference evidence="2" key="1">
    <citation type="submission" date="2023-10" db="EMBL/GenBank/DDBJ databases">
        <authorList>
            <person name="Chen Y."/>
            <person name="Shah S."/>
            <person name="Dougan E. K."/>
            <person name="Thang M."/>
            <person name="Chan C."/>
        </authorList>
    </citation>
    <scope>NUCLEOTIDE SEQUENCE [LARGE SCALE GENOMIC DNA]</scope>
</reference>
<sequence length="143" mass="15534">FCAGSGTSSEAWRAAPTRNSKLRSRQLLVPCVSQGRQSAPGARASRSNARQRKELSAWQDPEHPASSGLPRCGLHDAPARRIKNSPPLGRPFSVICSVSCVFLPQDDPRCSSTVLVEKNAHVRAMTREGHGHKRSEVRAEILG</sequence>
<keyword evidence="3" id="KW-1185">Reference proteome</keyword>
<evidence type="ECO:0000256" key="1">
    <source>
        <dbReference type="SAM" id="MobiDB-lite"/>
    </source>
</evidence>
<dbReference type="EMBL" id="CAUYUJ010020806">
    <property type="protein sequence ID" value="CAK0900595.1"/>
    <property type="molecule type" value="Genomic_DNA"/>
</dbReference>
<dbReference type="Proteomes" id="UP001189429">
    <property type="component" value="Unassembled WGS sequence"/>
</dbReference>
<organism evidence="2 3">
    <name type="scientific">Prorocentrum cordatum</name>
    <dbReference type="NCBI Taxonomy" id="2364126"/>
    <lineage>
        <taxon>Eukaryota</taxon>
        <taxon>Sar</taxon>
        <taxon>Alveolata</taxon>
        <taxon>Dinophyceae</taxon>
        <taxon>Prorocentrales</taxon>
        <taxon>Prorocentraceae</taxon>
        <taxon>Prorocentrum</taxon>
    </lineage>
</organism>
<proteinExistence type="predicted"/>
<feature type="region of interest" description="Disordered" evidence="1">
    <location>
        <begin position="32"/>
        <end position="78"/>
    </location>
</feature>
<feature type="compositionally biased region" description="Basic and acidic residues" evidence="1">
    <location>
        <begin position="51"/>
        <end position="63"/>
    </location>
</feature>
<accession>A0ABN9XL81</accession>
<evidence type="ECO:0000313" key="2">
    <source>
        <dbReference type="EMBL" id="CAK0900595.1"/>
    </source>
</evidence>
<evidence type="ECO:0000313" key="3">
    <source>
        <dbReference type="Proteomes" id="UP001189429"/>
    </source>
</evidence>
<feature type="non-terminal residue" evidence="2">
    <location>
        <position position="1"/>
    </location>
</feature>
<protein>
    <submittedName>
        <fullName evidence="2">Uncharacterized protein</fullName>
    </submittedName>
</protein>